<dbReference type="RefSeq" id="WP_126578520.1">
    <property type="nucleotide sequence ID" value="NZ_BIFR01000001.1"/>
</dbReference>
<dbReference type="SMART" id="SM00448">
    <property type="entry name" value="REC"/>
    <property type="match status" value="1"/>
</dbReference>
<dbReference type="InterPro" id="IPR001789">
    <property type="entry name" value="Sig_transdc_resp-reg_receiver"/>
</dbReference>
<accession>A0A401ZW62</accession>
<dbReference type="OrthoDB" id="159357at2"/>
<gene>
    <name evidence="4" type="ORF">KTT_08230</name>
</gene>
<sequence>MQQIPTLSHNNQSFAPETDEKCILVVEDDDSIGALLVEALTQETPYKALLVTDAIQAMETIGKIKPCLFITDYRLPFMDGIELYDRLKAEHALDHTPVIIMSAHLPEEEVKKRQMVSLHKPFELDDLLNTVERLLK</sequence>
<dbReference type="Proteomes" id="UP000287352">
    <property type="component" value="Unassembled WGS sequence"/>
</dbReference>
<dbReference type="Pfam" id="PF00072">
    <property type="entry name" value="Response_reg"/>
    <property type="match status" value="1"/>
</dbReference>
<comment type="caution">
    <text evidence="4">The sequence shown here is derived from an EMBL/GenBank/DDBJ whole genome shotgun (WGS) entry which is preliminary data.</text>
</comment>
<keyword evidence="1 2" id="KW-0597">Phosphoprotein</keyword>
<reference evidence="5" key="1">
    <citation type="submission" date="2018-12" db="EMBL/GenBank/DDBJ databases">
        <title>Tengunoibacter tsumagoiensis gen. nov., sp. nov., Dictyobacter kobayashii sp. nov., D. alpinus sp. nov., and D. joshuensis sp. nov. and description of Dictyobacteraceae fam. nov. within the order Ktedonobacterales isolated from Tengu-no-mugimeshi.</title>
        <authorList>
            <person name="Wang C.M."/>
            <person name="Zheng Y."/>
            <person name="Sakai Y."/>
            <person name="Toyoda A."/>
            <person name="Minakuchi Y."/>
            <person name="Abe K."/>
            <person name="Yokota A."/>
            <person name="Yabe S."/>
        </authorList>
    </citation>
    <scope>NUCLEOTIDE SEQUENCE [LARGE SCALE GENOMIC DNA]</scope>
    <source>
        <strain evidence="5">Uno3</strain>
    </source>
</reference>
<dbReference type="EMBL" id="BIFR01000001">
    <property type="protein sequence ID" value="GCE10964.1"/>
    <property type="molecule type" value="Genomic_DNA"/>
</dbReference>
<keyword evidence="5" id="KW-1185">Reference proteome</keyword>
<dbReference type="InterPro" id="IPR050595">
    <property type="entry name" value="Bact_response_regulator"/>
</dbReference>
<dbReference type="InterPro" id="IPR011006">
    <property type="entry name" value="CheY-like_superfamily"/>
</dbReference>
<feature type="modified residue" description="4-aspartylphosphate" evidence="2">
    <location>
        <position position="72"/>
    </location>
</feature>
<evidence type="ECO:0000313" key="4">
    <source>
        <dbReference type="EMBL" id="GCE10964.1"/>
    </source>
</evidence>
<dbReference type="PANTHER" id="PTHR44591">
    <property type="entry name" value="STRESS RESPONSE REGULATOR PROTEIN 1"/>
    <property type="match status" value="1"/>
</dbReference>
<evidence type="ECO:0000256" key="1">
    <source>
        <dbReference type="ARBA" id="ARBA00022553"/>
    </source>
</evidence>
<dbReference type="GO" id="GO:0000160">
    <property type="term" value="P:phosphorelay signal transduction system"/>
    <property type="evidence" value="ECO:0007669"/>
    <property type="project" value="InterPro"/>
</dbReference>
<evidence type="ECO:0000259" key="3">
    <source>
        <dbReference type="PROSITE" id="PS50110"/>
    </source>
</evidence>
<evidence type="ECO:0000313" key="5">
    <source>
        <dbReference type="Proteomes" id="UP000287352"/>
    </source>
</evidence>
<protein>
    <recommendedName>
        <fullName evidence="3">Response regulatory domain-containing protein</fullName>
    </recommendedName>
</protein>
<feature type="domain" description="Response regulatory" evidence="3">
    <location>
        <begin position="22"/>
        <end position="135"/>
    </location>
</feature>
<dbReference type="SUPFAM" id="SSF52172">
    <property type="entry name" value="CheY-like"/>
    <property type="match status" value="1"/>
</dbReference>
<name>A0A401ZW62_9CHLR</name>
<dbReference type="AlphaFoldDB" id="A0A401ZW62"/>
<dbReference type="PANTHER" id="PTHR44591:SF3">
    <property type="entry name" value="RESPONSE REGULATORY DOMAIN-CONTAINING PROTEIN"/>
    <property type="match status" value="1"/>
</dbReference>
<dbReference type="PROSITE" id="PS50110">
    <property type="entry name" value="RESPONSE_REGULATORY"/>
    <property type="match status" value="1"/>
</dbReference>
<organism evidence="4 5">
    <name type="scientific">Tengunoibacter tsumagoiensis</name>
    <dbReference type="NCBI Taxonomy" id="2014871"/>
    <lineage>
        <taxon>Bacteria</taxon>
        <taxon>Bacillati</taxon>
        <taxon>Chloroflexota</taxon>
        <taxon>Ktedonobacteria</taxon>
        <taxon>Ktedonobacterales</taxon>
        <taxon>Dictyobacteraceae</taxon>
        <taxon>Tengunoibacter</taxon>
    </lineage>
</organism>
<dbReference type="Gene3D" id="3.40.50.2300">
    <property type="match status" value="1"/>
</dbReference>
<proteinExistence type="predicted"/>
<evidence type="ECO:0000256" key="2">
    <source>
        <dbReference type="PROSITE-ProRule" id="PRU00169"/>
    </source>
</evidence>